<proteinExistence type="predicted"/>
<organism evidence="2 3">
    <name type="scientific">Methylobacterium isbiliense</name>
    <dbReference type="NCBI Taxonomy" id="315478"/>
    <lineage>
        <taxon>Bacteria</taxon>
        <taxon>Pseudomonadati</taxon>
        <taxon>Pseudomonadota</taxon>
        <taxon>Alphaproteobacteria</taxon>
        <taxon>Hyphomicrobiales</taxon>
        <taxon>Methylobacteriaceae</taxon>
        <taxon>Methylobacterium</taxon>
    </lineage>
</organism>
<reference evidence="2" key="1">
    <citation type="journal article" date="2021" name="Front. Microbiol.">
        <title>Comprehensive Comparative Genomics and Phenotyping of Methylobacterium Species.</title>
        <authorList>
            <person name="Alessa O."/>
            <person name="Ogura Y."/>
            <person name="Fujitani Y."/>
            <person name="Takami H."/>
            <person name="Hayashi T."/>
            <person name="Sahin N."/>
            <person name="Tani A."/>
        </authorList>
    </citation>
    <scope>NUCLEOTIDE SEQUENCE</scope>
    <source>
        <strain evidence="2">DSM 17168</strain>
    </source>
</reference>
<keyword evidence="3" id="KW-1185">Reference proteome</keyword>
<gene>
    <name evidence="2" type="ORF">GMJLKIPL_0938</name>
</gene>
<keyword evidence="1" id="KW-0732">Signal</keyword>
<dbReference type="EMBL" id="BPQQ01000010">
    <property type="protein sequence ID" value="GJD99025.1"/>
    <property type="molecule type" value="Genomic_DNA"/>
</dbReference>
<feature type="signal peptide" evidence="1">
    <location>
        <begin position="1"/>
        <end position="25"/>
    </location>
</feature>
<feature type="chain" id="PRO_5046731559" description="TonB C-terminal domain-containing protein" evidence="1">
    <location>
        <begin position="26"/>
        <end position="157"/>
    </location>
</feature>
<evidence type="ECO:0000313" key="3">
    <source>
        <dbReference type="Proteomes" id="UP001055153"/>
    </source>
</evidence>
<name>A0ABQ4S973_9HYPH</name>
<evidence type="ECO:0008006" key="4">
    <source>
        <dbReference type="Google" id="ProtNLM"/>
    </source>
</evidence>
<evidence type="ECO:0000256" key="1">
    <source>
        <dbReference type="SAM" id="SignalP"/>
    </source>
</evidence>
<comment type="caution">
    <text evidence="2">The sequence shown here is derived from an EMBL/GenBank/DDBJ whole genome shotgun (WGS) entry which is preliminary data.</text>
</comment>
<accession>A0ABQ4S973</accession>
<sequence length="157" mass="16955">MKPMPVRLRNAACAVACLLGGAAVGAEPLRETGPVNNWAEMRAALAACWHPPPDTEGALIAFWFGLDKTGRLRSKPRVTARRLAGDREAAKQFEDAALDALSRCFPMRVTPSFGAILGESPIRLRFVNTPPTTAYQINSNITVFAPQESGRAEPPAR</sequence>
<dbReference type="Proteomes" id="UP001055153">
    <property type="component" value="Unassembled WGS sequence"/>
</dbReference>
<protein>
    <recommendedName>
        <fullName evidence="4">TonB C-terminal domain-containing protein</fullName>
    </recommendedName>
</protein>
<reference evidence="2" key="2">
    <citation type="submission" date="2021-08" db="EMBL/GenBank/DDBJ databases">
        <authorList>
            <person name="Tani A."/>
            <person name="Ola A."/>
            <person name="Ogura Y."/>
            <person name="Katsura K."/>
            <person name="Hayashi T."/>
        </authorList>
    </citation>
    <scope>NUCLEOTIDE SEQUENCE</scope>
    <source>
        <strain evidence="2">DSM 17168</strain>
    </source>
</reference>
<evidence type="ECO:0000313" key="2">
    <source>
        <dbReference type="EMBL" id="GJD99025.1"/>
    </source>
</evidence>